<accession>A0A5C5X6G6</accession>
<keyword evidence="3" id="KW-1185">Reference proteome</keyword>
<dbReference type="AlphaFoldDB" id="A0A5C5X6G6"/>
<evidence type="ECO:0000259" key="1">
    <source>
        <dbReference type="Pfam" id="PF06439"/>
    </source>
</evidence>
<dbReference type="PANTHER" id="PTHR33546:SF1">
    <property type="entry name" value="LARGE, MULTIFUNCTIONAL SECRETED PROTEIN"/>
    <property type="match status" value="1"/>
</dbReference>
<dbReference type="Gene3D" id="2.60.120.560">
    <property type="entry name" value="Exo-inulinase, domain 1"/>
    <property type="match status" value="1"/>
</dbReference>
<name>A0A5C5X6G6_9PLAN</name>
<organism evidence="2 3">
    <name type="scientific">Thalassoglobus neptunius</name>
    <dbReference type="NCBI Taxonomy" id="1938619"/>
    <lineage>
        <taxon>Bacteria</taxon>
        <taxon>Pseudomonadati</taxon>
        <taxon>Planctomycetota</taxon>
        <taxon>Planctomycetia</taxon>
        <taxon>Planctomycetales</taxon>
        <taxon>Planctomycetaceae</taxon>
        <taxon>Thalassoglobus</taxon>
    </lineage>
</organism>
<gene>
    <name evidence="2" type="ORF">KOR42_20930</name>
</gene>
<protein>
    <recommendedName>
        <fullName evidence="1">3-keto-alpha-glucoside-1,2-lyase/3-keto-2-hydroxy-glucal hydratase domain-containing protein</fullName>
    </recommendedName>
</protein>
<evidence type="ECO:0000313" key="3">
    <source>
        <dbReference type="Proteomes" id="UP000317243"/>
    </source>
</evidence>
<evidence type="ECO:0000313" key="2">
    <source>
        <dbReference type="EMBL" id="TWT58707.1"/>
    </source>
</evidence>
<dbReference type="PANTHER" id="PTHR33546">
    <property type="entry name" value="LARGE, MULTIFUNCTIONAL SECRETED PROTEIN-RELATED"/>
    <property type="match status" value="1"/>
</dbReference>
<dbReference type="Proteomes" id="UP000317243">
    <property type="component" value="Unassembled WGS sequence"/>
</dbReference>
<reference evidence="2 3" key="1">
    <citation type="submission" date="2019-02" db="EMBL/GenBank/DDBJ databases">
        <title>Deep-cultivation of Planctomycetes and their phenomic and genomic characterization uncovers novel biology.</title>
        <authorList>
            <person name="Wiegand S."/>
            <person name="Jogler M."/>
            <person name="Boedeker C."/>
            <person name="Pinto D."/>
            <person name="Vollmers J."/>
            <person name="Rivas-Marin E."/>
            <person name="Kohn T."/>
            <person name="Peeters S.H."/>
            <person name="Heuer A."/>
            <person name="Rast P."/>
            <person name="Oberbeckmann S."/>
            <person name="Bunk B."/>
            <person name="Jeske O."/>
            <person name="Meyerdierks A."/>
            <person name="Storesund J.E."/>
            <person name="Kallscheuer N."/>
            <person name="Luecker S."/>
            <person name="Lage O.M."/>
            <person name="Pohl T."/>
            <person name="Merkel B.J."/>
            <person name="Hornburger P."/>
            <person name="Mueller R.-W."/>
            <person name="Bruemmer F."/>
            <person name="Labrenz M."/>
            <person name="Spormann A.M."/>
            <person name="Op Den Camp H."/>
            <person name="Overmann J."/>
            <person name="Amann R."/>
            <person name="Jetten M.S.M."/>
            <person name="Mascher T."/>
            <person name="Medema M.H."/>
            <person name="Devos D.P."/>
            <person name="Kaster A.-K."/>
            <person name="Ovreas L."/>
            <person name="Rohde M."/>
            <person name="Galperin M.Y."/>
            <person name="Jogler C."/>
        </authorList>
    </citation>
    <scope>NUCLEOTIDE SEQUENCE [LARGE SCALE GENOMIC DNA]</scope>
    <source>
        <strain evidence="2 3">KOR42</strain>
    </source>
</reference>
<dbReference type="EMBL" id="SIHI01000001">
    <property type="protein sequence ID" value="TWT58707.1"/>
    <property type="molecule type" value="Genomic_DNA"/>
</dbReference>
<feature type="domain" description="3-keto-alpha-glucoside-1,2-lyase/3-keto-2-hydroxy-glucal hydratase" evidence="1">
    <location>
        <begin position="182"/>
        <end position="363"/>
    </location>
</feature>
<dbReference type="GO" id="GO:0016787">
    <property type="term" value="F:hydrolase activity"/>
    <property type="evidence" value="ECO:0007669"/>
    <property type="project" value="InterPro"/>
</dbReference>
<dbReference type="Pfam" id="PF06439">
    <property type="entry name" value="3keto-disac_hyd"/>
    <property type="match status" value="1"/>
</dbReference>
<sequence>MREMFWQQCLRRSHHGQINDSRQTDATPPLPNAFHSTRSSLMIYVRGFIVFPEFSKYRLRNVMRRPFHNLLPLAFVACGLSACLAADHGPAYVDPEVAAEKDPDFLFQGEYANSDRGVQVIALGNGEFRTVTYPGGLPGAGWTQKERRSREGTRESLASVLEGVERVERQSDTLGLAPPEDAIVLFDGTKETFTKHWRDGASMTVDGLLIQGATSIDEMQDFQLHLEFRLPYMPEARGQARGNSGCYVQGRYEIQMLDSFGFGPKDNECGGIYKASAPKLNMTFPPLTWQTYDIDFQAARFDDAGEKTAPAKVTVRHNGTIIHENLSLPANTPGGVMKDESAAPGPLFLQNHGDEVRYRNIWFVPASSEDSQEQQS</sequence>
<dbReference type="InterPro" id="IPR010496">
    <property type="entry name" value="AL/BT2_dom"/>
</dbReference>
<proteinExistence type="predicted"/>
<comment type="caution">
    <text evidence="2">The sequence shown here is derived from an EMBL/GenBank/DDBJ whole genome shotgun (WGS) entry which is preliminary data.</text>
</comment>